<comment type="caution">
    <text evidence="3">The sequence shown here is derived from an EMBL/GenBank/DDBJ whole genome shotgun (WGS) entry which is preliminary data.</text>
</comment>
<dbReference type="Gene3D" id="2.30.30.90">
    <property type="match status" value="1"/>
</dbReference>
<reference evidence="3" key="1">
    <citation type="submission" date="2019-08" db="EMBL/GenBank/DDBJ databases">
        <authorList>
            <person name="Kucharzyk K."/>
            <person name="Murdoch R.W."/>
            <person name="Higgins S."/>
            <person name="Loffler F."/>
        </authorList>
    </citation>
    <scope>NUCLEOTIDE SEQUENCE</scope>
</reference>
<dbReference type="InterPro" id="IPR007167">
    <property type="entry name" value="Fe-transptr_FeoA-like"/>
</dbReference>
<accession>A0A645HYH3</accession>
<dbReference type="PANTHER" id="PTHR42954">
    <property type="entry name" value="FE(2+) TRANSPORT PROTEIN A"/>
    <property type="match status" value="1"/>
</dbReference>
<gene>
    <name evidence="3" type="ORF">SDC9_188766</name>
</gene>
<evidence type="ECO:0000313" key="3">
    <source>
        <dbReference type="EMBL" id="MPN41224.1"/>
    </source>
</evidence>
<dbReference type="SMART" id="SM00899">
    <property type="entry name" value="FeoA"/>
    <property type="match status" value="1"/>
</dbReference>
<dbReference type="AlphaFoldDB" id="A0A645HYH3"/>
<protein>
    <recommendedName>
        <fullName evidence="2">Ferrous iron transporter FeoA-like domain-containing protein</fullName>
    </recommendedName>
</protein>
<sequence length="76" mass="8490">MEYSLDLLHPGEKAHIRTVLDNGALRRRMMDMGLVPGAEVEVIRLAPWGGPMQIRIKGYSLAMRPSECAKILVDSK</sequence>
<dbReference type="InterPro" id="IPR038157">
    <property type="entry name" value="FeoA_core_dom"/>
</dbReference>
<dbReference type="InterPro" id="IPR052713">
    <property type="entry name" value="FeoA"/>
</dbReference>
<dbReference type="SUPFAM" id="SSF50037">
    <property type="entry name" value="C-terminal domain of transcriptional repressors"/>
    <property type="match status" value="1"/>
</dbReference>
<dbReference type="Pfam" id="PF04023">
    <property type="entry name" value="FeoA"/>
    <property type="match status" value="1"/>
</dbReference>
<proteinExistence type="predicted"/>
<evidence type="ECO:0000259" key="2">
    <source>
        <dbReference type="SMART" id="SM00899"/>
    </source>
</evidence>
<name>A0A645HYH3_9ZZZZ</name>
<organism evidence="3">
    <name type="scientific">bioreactor metagenome</name>
    <dbReference type="NCBI Taxonomy" id="1076179"/>
    <lineage>
        <taxon>unclassified sequences</taxon>
        <taxon>metagenomes</taxon>
        <taxon>ecological metagenomes</taxon>
    </lineage>
</organism>
<feature type="domain" description="Ferrous iron transporter FeoA-like" evidence="2">
    <location>
        <begin position="3"/>
        <end position="75"/>
    </location>
</feature>
<keyword evidence="1" id="KW-0408">Iron</keyword>
<dbReference type="EMBL" id="VSSQ01098128">
    <property type="protein sequence ID" value="MPN41224.1"/>
    <property type="molecule type" value="Genomic_DNA"/>
</dbReference>
<dbReference type="GO" id="GO:0046914">
    <property type="term" value="F:transition metal ion binding"/>
    <property type="evidence" value="ECO:0007669"/>
    <property type="project" value="InterPro"/>
</dbReference>
<evidence type="ECO:0000256" key="1">
    <source>
        <dbReference type="ARBA" id="ARBA00023004"/>
    </source>
</evidence>
<dbReference type="InterPro" id="IPR008988">
    <property type="entry name" value="Transcriptional_repressor_C"/>
</dbReference>
<dbReference type="PANTHER" id="PTHR42954:SF2">
    <property type="entry name" value="FE(2+) TRANSPORT PROTEIN A"/>
    <property type="match status" value="1"/>
</dbReference>